<feature type="domain" description="C2H2-type" evidence="6">
    <location>
        <begin position="224"/>
        <end position="251"/>
    </location>
</feature>
<keyword evidence="2" id="KW-0677">Repeat</keyword>
<evidence type="ECO:0000259" key="6">
    <source>
        <dbReference type="PROSITE" id="PS50157"/>
    </source>
</evidence>
<feature type="domain" description="C2H2-type" evidence="6">
    <location>
        <begin position="321"/>
        <end position="348"/>
    </location>
</feature>
<evidence type="ECO:0000256" key="1">
    <source>
        <dbReference type="ARBA" id="ARBA00022723"/>
    </source>
</evidence>
<evidence type="ECO:0000256" key="5">
    <source>
        <dbReference type="PROSITE-ProRule" id="PRU00042"/>
    </source>
</evidence>
<organism evidence="7 8">
    <name type="scientific">Operophtera brumata</name>
    <name type="common">Winter moth</name>
    <name type="synonym">Phalaena brumata</name>
    <dbReference type="NCBI Taxonomy" id="104452"/>
    <lineage>
        <taxon>Eukaryota</taxon>
        <taxon>Metazoa</taxon>
        <taxon>Ecdysozoa</taxon>
        <taxon>Arthropoda</taxon>
        <taxon>Hexapoda</taxon>
        <taxon>Insecta</taxon>
        <taxon>Pterygota</taxon>
        <taxon>Neoptera</taxon>
        <taxon>Endopterygota</taxon>
        <taxon>Lepidoptera</taxon>
        <taxon>Glossata</taxon>
        <taxon>Ditrysia</taxon>
        <taxon>Geometroidea</taxon>
        <taxon>Geometridae</taxon>
        <taxon>Larentiinae</taxon>
        <taxon>Operophtera</taxon>
    </lineage>
</organism>
<evidence type="ECO:0000256" key="3">
    <source>
        <dbReference type="ARBA" id="ARBA00022771"/>
    </source>
</evidence>
<feature type="domain" description="C2H2-type" evidence="6">
    <location>
        <begin position="291"/>
        <end position="318"/>
    </location>
</feature>
<dbReference type="Proteomes" id="UP000037510">
    <property type="component" value="Unassembled WGS sequence"/>
</dbReference>
<reference evidence="7 8" key="1">
    <citation type="journal article" date="2015" name="Genome Biol. Evol.">
        <title>The genome of winter moth (Operophtera brumata) provides a genomic perspective on sexual dimorphism and phenology.</title>
        <authorList>
            <person name="Derks M.F."/>
            <person name="Smit S."/>
            <person name="Salis L."/>
            <person name="Schijlen E."/>
            <person name="Bossers A."/>
            <person name="Mateman C."/>
            <person name="Pijl A.S."/>
            <person name="de Ridder D."/>
            <person name="Groenen M.A."/>
            <person name="Visser M.E."/>
            <person name="Megens H.J."/>
        </authorList>
    </citation>
    <scope>NUCLEOTIDE SEQUENCE [LARGE SCALE GENOMIC DNA]</scope>
    <source>
        <strain evidence="7">WM2013NL</strain>
        <tissue evidence="7">Head and thorax</tissue>
    </source>
</reference>
<dbReference type="Gene3D" id="3.30.160.60">
    <property type="entry name" value="Classic Zinc Finger"/>
    <property type="match status" value="3"/>
</dbReference>
<keyword evidence="8" id="KW-1185">Reference proteome</keyword>
<keyword evidence="4" id="KW-0862">Zinc</keyword>
<dbReference type="GO" id="GO:0000981">
    <property type="term" value="F:DNA-binding transcription factor activity, RNA polymerase II-specific"/>
    <property type="evidence" value="ECO:0007669"/>
    <property type="project" value="TreeGrafter"/>
</dbReference>
<gene>
    <name evidence="7" type="ORF">OBRU01_04450</name>
</gene>
<dbReference type="SUPFAM" id="SSF57667">
    <property type="entry name" value="beta-beta-alpha zinc fingers"/>
    <property type="match status" value="3"/>
</dbReference>
<dbReference type="Pfam" id="PF13894">
    <property type="entry name" value="zf-C2H2_4"/>
    <property type="match status" value="1"/>
</dbReference>
<keyword evidence="3 5" id="KW-0863">Zinc-finger</keyword>
<evidence type="ECO:0000313" key="8">
    <source>
        <dbReference type="Proteomes" id="UP000037510"/>
    </source>
</evidence>
<dbReference type="GO" id="GO:0000977">
    <property type="term" value="F:RNA polymerase II transcription regulatory region sequence-specific DNA binding"/>
    <property type="evidence" value="ECO:0007669"/>
    <property type="project" value="TreeGrafter"/>
</dbReference>
<dbReference type="InterPro" id="IPR036236">
    <property type="entry name" value="Znf_C2H2_sf"/>
</dbReference>
<dbReference type="PROSITE" id="PS00028">
    <property type="entry name" value="ZINC_FINGER_C2H2_1"/>
    <property type="match status" value="4"/>
</dbReference>
<dbReference type="SMART" id="SM00355">
    <property type="entry name" value="ZnF_C2H2"/>
    <property type="match status" value="6"/>
</dbReference>
<dbReference type="EMBL" id="JTDY01000427">
    <property type="protein sequence ID" value="KOB77225.1"/>
    <property type="molecule type" value="Genomic_DNA"/>
</dbReference>
<proteinExistence type="predicted"/>
<evidence type="ECO:0000313" key="7">
    <source>
        <dbReference type="EMBL" id="KOB77225.1"/>
    </source>
</evidence>
<dbReference type="Pfam" id="PF12874">
    <property type="entry name" value="zf-met"/>
    <property type="match status" value="1"/>
</dbReference>
<dbReference type="GO" id="GO:0008270">
    <property type="term" value="F:zinc ion binding"/>
    <property type="evidence" value="ECO:0007669"/>
    <property type="project" value="UniProtKB-KW"/>
</dbReference>
<dbReference type="InterPro" id="IPR013087">
    <property type="entry name" value="Znf_C2H2_type"/>
</dbReference>
<evidence type="ECO:0000256" key="2">
    <source>
        <dbReference type="ARBA" id="ARBA00022737"/>
    </source>
</evidence>
<accession>A0A0L7LP75</accession>
<dbReference type="AlphaFoldDB" id="A0A0L7LP75"/>
<feature type="non-terminal residue" evidence="7">
    <location>
        <position position="354"/>
    </location>
</feature>
<dbReference type="PROSITE" id="PS50157">
    <property type="entry name" value="ZINC_FINGER_C2H2_2"/>
    <property type="match status" value="4"/>
</dbReference>
<dbReference type="GO" id="GO:0005634">
    <property type="term" value="C:nucleus"/>
    <property type="evidence" value="ECO:0007669"/>
    <property type="project" value="TreeGrafter"/>
</dbReference>
<keyword evidence="1" id="KW-0479">Metal-binding</keyword>
<protein>
    <submittedName>
        <fullName evidence="7">Zinc finger protein</fullName>
    </submittedName>
</protein>
<dbReference type="STRING" id="104452.A0A0L7LP75"/>
<comment type="caution">
    <text evidence="7">The sequence shown here is derived from an EMBL/GenBank/DDBJ whole genome shotgun (WGS) entry which is preliminary data.</text>
</comment>
<sequence length="354" mass="40788">MKMESDCPMSSPEPEAEESEEGMYSCNTCGVSFSSVIDHIQNYHNDQDQKLAGPGSKRYMRMNNMCDSVIRNLQQNDKSGPSHKVLIKEVLTKDGEMIKYYHCVFCNINVSSLGDFKTQPCKNYCLEKPVVEAFECEICCTVFPTNKARQIEAPRNSDFSEMRYLCATCEKMIPVDYRAIHEKSHLNEQNLLNCGICNKKFSSEEYLEMHMNAPLTKQDQSLRYNCLYCDRRFARPHEKVKHERIHTAHSVYNHHLLTHSDVRAYKCPYCPKAFKTSVQLAGHKNSHTKPFSCTHCNRPFASLYAVRVHTETHARQNNLKFSCSLCGASYARAFALKDHIKQHHKDDIMKTESV</sequence>
<evidence type="ECO:0000256" key="4">
    <source>
        <dbReference type="ARBA" id="ARBA00022833"/>
    </source>
</evidence>
<feature type="domain" description="C2H2-type" evidence="6">
    <location>
        <begin position="265"/>
        <end position="292"/>
    </location>
</feature>
<dbReference type="PANTHER" id="PTHR24379:SF127">
    <property type="entry name" value="BLOODY FINGERS-RELATED"/>
    <property type="match status" value="1"/>
</dbReference>
<name>A0A0L7LP75_OPEBR</name>
<dbReference type="Pfam" id="PF00096">
    <property type="entry name" value="zf-C2H2"/>
    <property type="match status" value="2"/>
</dbReference>
<dbReference type="PANTHER" id="PTHR24379">
    <property type="entry name" value="KRAB AND ZINC FINGER DOMAIN-CONTAINING"/>
    <property type="match status" value="1"/>
</dbReference>